<dbReference type="Proteomes" id="UP001203423">
    <property type="component" value="Unassembled WGS sequence"/>
</dbReference>
<proteinExistence type="predicted"/>
<comment type="caution">
    <text evidence="1">The sequence shown here is derived from an EMBL/GenBank/DDBJ whole genome shotgun (WGS) entry which is preliminary data.</text>
</comment>
<reference evidence="1 2" key="1">
    <citation type="submission" date="2022-01" db="EMBL/GenBank/DDBJ databases">
        <title>Whole genome-based taxonomy of the Shewanellaceae.</title>
        <authorList>
            <person name="Martin-Rodriguez A.J."/>
        </authorList>
    </citation>
    <scope>NUCLEOTIDE SEQUENCE [LARGE SCALE GENOMIC DNA]</scope>
    <source>
        <strain evidence="1 2">DSM 17177</strain>
    </source>
</reference>
<keyword evidence="2" id="KW-1185">Reference proteome</keyword>
<protein>
    <submittedName>
        <fullName evidence="1">Uncharacterized protein</fullName>
    </submittedName>
</protein>
<name>A0ABT0LCT2_9GAMM</name>
<sequence>MNFRDPELVLVKHFRGEMKSFFQVSGLNGQELILRDVESGGRFSFLKKDIETFLRNGKLKAMSVNELPSCILDNPLSRRKAIPKTSGDDLGSKQMERRYQYVKGVIDIGLPAYTEKWLSPYIKNRAVEIGDDHPPGWRSLAGWMKLYIESGWEKKSLLPRHKLSGNRQPKLHLEVGALLDSIVLEYTYKHVNIRYMKAYHDFLERLEALNKKRETDGLIGLQPCSYNALRRRFKA</sequence>
<dbReference type="EMBL" id="JAKIKS010000051">
    <property type="protein sequence ID" value="MCL1125516.1"/>
    <property type="molecule type" value="Genomic_DNA"/>
</dbReference>
<gene>
    <name evidence="1" type="ORF">L2764_13765</name>
</gene>
<dbReference type="RefSeq" id="WP_248940829.1">
    <property type="nucleotide sequence ID" value="NZ_JAKIKS010000051.1"/>
</dbReference>
<evidence type="ECO:0000313" key="1">
    <source>
        <dbReference type="EMBL" id="MCL1125516.1"/>
    </source>
</evidence>
<evidence type="ECO:0000313" key="2">
    <source>
        <dbReference type="Proteomes" id="UP001203423"/>
    </source>
</evidence>
<organism evidence="1 2">
    <name type="scientific">Shewanella surugensis</name>
    <dbReference type="NCBI Taxonomy" id="212020"/>
    <lineage>
        <taxon>Bacteria</taxon>
        <taxon>Pseudomonadati</taxon>
        <taxon>Pseudomonadota</taxon>
        <taxon>Gammaproteobacteria</taxon>
        <taxon>Alteromonadales</taxon>
        <taxon>Shewanellaceae</taxon>
        <taxon>Shewanella</taxon>
    </lineage>
</organism>
<accession>A0ABT0LCT2</accession>